<reference evidence="1 2" key="1">
    <citation type="submission" date="2019-01" db="EMBL/GenBank/DDBJ databases">
        <title>Coherence of Microcystis species and biogeography revealed through population genomics.</title>
        <authorList>
            <person name="Perez-Carrascal O.M."/>
            <person name="Terrat Y."/>
            <person name="Giani A."/>
            <person name="Fortin N."/>
            <person name="Tromas N."/>
            <person name="Shapiro B.J."/>
        </authorList>
    </citation>
    <scope>NUCLEOTIDE SEQUENCE [LARGE SCALE GENOMIC DNA]</scope>
    <source>
        <strain evidence="1">Ma_OC_H_19870700_S124</strain>
    </source>
</reference>
<proteinExistence type="predicted"/>
<comment type="caution">
    <text evidence="1">The sequence shown here is derived from an EMBL/GenBank/DDBJ whole genome shotgun (WGS) entry which is preliminary data.</text>
</comment>
<accession>A0A552ASM3</accession>
<organism evidence="1 2">
    <name type="scientific">Microcystis aeruginosa Ma_OC_H_19870700_S124</name>
    <dbReference type="NCBI Taxonomy" id="2486262"/>
    <lineage>
        <taxon>Bacteria</taxon>
        <taxon>Bacillati</taxon>
        <taxon>Cyanobacteriota</taxon>
        <taxon>Cyanophyceae</taxon>
        <taxon>Oscillatoriophycideae</taxon>
        <taxon>Chroococcales</taxon>
        <taxon>Microcystaceae</taxon>
        <taxon>Microcystis</taxon>
    </lineage>
</organism>
<dbReference type="EMBL" id="SFBR01000050">
    <property type="protein sequence ID" value="TRT88455.1"/>
    <property type="molecule type" value="Genomic_DNA"/>
</dbReference>
<name>A0A552ASM3_MICAE</name>
<protein>
    <submittedName>
        <fullName evidence="1">Uncharacterized protein</fullName>
    </submittedName>
</protein>
<sequence>MLRLIPLFCPIAIWITLLFFFTALFLAVAQGRRQLQKLHRIPCSRCVFCTGDYRLKCAVHPMRAFSEEALDCRDFERETRWKSRIGLSWTCLGKFSRYSHFN</sequence>
<evidence type="ECO:0000313" key="2">
    <source>
        <dbReference type="Proteomes" id="UP000316280"/>
    </source>
</evidence>
<dbReference type="Proteomes" id="UP000316280">
    <property type="component" value="Unassembled WGS sequence"/>
</dbReference>
<dbReference type="AlphaFoldDB" id="A0A552ASM3"/>
<gene>
    <name evidence="1" type="ORF">EWV63_05650</name>
</gene>
<evidence type="ECO:0000313" key="1">
    <source>
        <dbReference type="EMBL" id="TRT88455.1"/>
    </source>
</evidence>